<feature type="region of interest" description="Disordered" evidence="1">
    <location>
        <begin position="290"/>
        <end position="309"/>
    </location>
</feature>
<keyword evidence="2" id="KW-0732">Signal</keyword>
<dbReference type="AlphaFoldDB" id="A0A420HCA6"/>
<reference evidence="3 4" key="1">
    <citation type="journal article" date="2018" name="BMC Genomics">
        <title>Comparative genome analyses reveal sequence features reflecting distinct modes of host-adaptation between dicot and monocot powdery mildew.</title>
        <authorList>
            <person name="Wu Y."/>
            <person name="Ma X."/>
            <person name="Pan Z."/>
            <person name="Kale S.D."/>
            <person name="Song Y."/>
            <person name="King H."/>
            <person name="Zhang Q."/>
            <person name="Presley C."/>
            <person name="Deng X."/>
            <person name="Wei C.I."/>
            <person name="Xiao S."/>
        </authorList>
    </citation>
    <scope>NUCLEOTIDE SEQUENCE [LARGE SCALE GENOMIC DNA]</scope>
    <source>
        <strain evidence="3">UMSG2</strain>
    </source>
</reference>
<dbReference type="Proteomes" id="UP000286134">
    <property type="component" value="Unassembled WGS sequence"/>
</dbReference>
<feature type="region of interest" description="Disordered" evidence="1">
    <location>
        <begin position="20"/>
        <end position="54"/>
    </location>
</feature>
<organism evidence="3 4">
    <name type="scientific">Erysiphe neolycopersici</name>
    <dbReference type="NCBI Taxonomy" id="212602"/>
    <lineage>
        <taxon>Eukaryota</taxon>
        <taxon>Fungi</taxon>
        <taxon>Dikarya</taxon>
        <taxon>Ascomycota</taxon>
        <taxon>Pezizomycotina</taxon>
        <taxon>Leotiomycetes</taxon>
        <taxon>Erysiphales</taxon>
        <taxon>Erysiphaceae</taxon>
        <taxon>Erysiphe</taxon>
    </lineage>
</organism>
<keyword evidence="4" id="KW-1185">Reference proteome</keyword>
<dbReference type="OrthoDB" id="10655667at2759"/>
<evidence type="ECO:0000313" key="3">
    <source>
        <dbReference type="EMBL" id="RKF55057.1"/>
    </source>
</evidence>
<feature type="compositionally biased region" description="Low complexity" evidence="1">
    <location>
        <begin position="444"/>
        <end position="457"/>
    </location>
</feature>
<accession>A0A420HCA6</accession>
<dbReference type="STRING" id="212602.A0A420HCA6"/>
<gene>
    <name evidence="3" type="ORF">OnM2_092028</name>
</gene>
<comment type="caution">
    <text evidence="3">The sequence shown here is derived from an EMBL/GenBank/DDBJ whole genome shotgun (WGS) entry which is preliminary data.</text>
</comment>
<proteinExistence type="predicted"/>
<evidence type="ECO:0000313" key="4">
    <source>
        <dbReference type="Proteomes" id="UP000286134"/>
    </source>
</evidence>
<name>A0A420HCA6_9PEZI</name>
<dbReference type="EMBL" id="MCFK01009270">
    <property type="protein sequence ID" value="RKF55057.1"/>
    <property type="molecule type" value="Genomic_DNA"/>
</dbReference>
<feature type="region of interest" description="Disordered" evidence="1">
    <location>
        <begin position="486"/>
        <end position="543"/>
    </location>
</feature>
<feature type="chain" id="PRO_5019066369" evidence="2">
    <location>
        <begin position="19"/>
        <end position="766"/>
    </location>
</feature>
<feature type="compositionally biased region" description="Low complexity" evidence="1">
    <location>
        <begin position="386"/>
        <end position="396"/>
    </location>
</feature>
<feature type="region of interest" description="Disordered" evidence="1">
    <location>
        <begin position="315"/>
        <end position="473"/>
    </location>
</feature>
<feature type="compositionally biased region" description="Basic and acidic residues" evidence="1">
    <location>
        <begin position="718"/>
        <end position="736"/>
    </location>
</feature>
<feature type="compositionally biased region" description="Low complexity" evidence="1">
    <location>
        <begin position="521"/>
        <end position="534"/>
    </location>
</feature>
<protein>
    <submittedName>
        <fullName evidence="3">Uncharacterized protein</fullName>
    </submittedName>
</protein>
<feature type="signal peptide" evidence="2">
    <location>
        <begin position="1"/>
        <end position="18"/>
    </location>
</feature>
<feature type="compositionally biased region" description="Basic residues" evidence="1">
    <location>
        <begin position="341"/>
        <end position="350"/>
    </location>
</feature>
<evidence type="ECO:0000256" key="1">
    <source>
        <dbReference type="SAM" id="MobiDB-lite"/>
    </source>
</evidence>
<feature type="compositionally biased region" description="Basic residues" evidence="1">
    <location>
        <begin position="737"/>
        <end position="751"/>
    </location>
</feature>
<evidence type="ECO:0000256" key="2">
    <source>
        <dbReference type="SAM" id="SignalP"/>
    </source>
</evidence>
<sequence length="766" mass="83616">MFVTQVIVLFLLPYFTTSHPSHKRETNQVSISKSSQNVINDGTPVNSEPVSSSPHTAALSYHHLKEVIENSVNFLNRRSASSSVIVDSSAFHSHEKISLGKAPSDTTNLEAPMILVDGSMNRKVESHVTSTKSIKSSIKTAPTISKRFNVKSLRPSNWNWNNLRKWGSFKKTNPMTGAANQGLQRTQTMPNFQGTQGFQPGQANQNRMPSNAVKSAANQGLQRAQSMPNLQATQEFQPGQVNQNRMPNNAVKINNENKAGSTFISGLKSRWQKFRGKGGSQASLQNNANVVQGNSPTASSAIASDKSSVQISPMGVASNEKNLKRPAFEIEDSQTESYSRNRNRRTKAKLNSHGLADPSAFSSEGTPKTHKGGEKNNNPNTPNYISSSNGKSGPSSAKRGKFKSTLDRFRRKKKSSNADSRLPETNSGNTEKIISPGEEQTRNSLVSSDFSDSSDAQSEAKSRTHGKRKKKNNLNIPIFDAGYYRSSTDSEESDSSSSSNLRNTKSTINRHKKIKTKTLSDTESSSPESNSVNTGNKISPVGNEIQNPEELTQFRNFQFIDQKSEPPHGEMDVLRSMNDRTTNPHSWNRPPHEYGMDDYEMGGRVESAGYYSDRNTGSRIANAIENTTPLVSVLTNIATGNGNMGLAAGSYGNDYDHMDPMGGLGMAGYGSNGYGSNRYGASGFGAGGSMGRFGANEYGSDIHGSHGLDGGNIGGDPVDAHEPLDETRSKAVEKSTHKSIRKTKKKKKSPKRNQERSRGRRKRYTQ</sequence>
<feature type="region of interest" description="Disordered" evidence="1">
    <location>
        <begin position="706"/>
        <end position="766"/>
    </location>
</feature>
<feature type="compositionally biased region" description="Polar residues" evidence="1">
    <location>
        <begin position="375"/>
        <end position="385"/>
    </location>
</feature>
<feature type="compositionally biased region" description="Polar residues" evidence="1">
    <location>
        <begin position="27"/>
        <end position="54"/>
    </location>
</feature>
<feature type="compositionally biased region" description="Polar residues" evidence="1">
    <location>
        <begin position="417"/>
        <end position="432"/>
    </location>
</feature>
<feature type="compositionally biased region" description="Basic residues" evidence="1">
    <location>
        <begin position="463"/>
        <end position="472"/>
    </location>
</feature>